<feature type="compositionally biased region" description="Gly residues" evidence="4">
    <location>
        <begin position="183"/>
        <end position="208"/>
    </location>
</feature>
<evidence type="ECO:0000313" key="6">
    <source>
        <dbReference type="Proteomes" id="UP000244722"/>
    </source>
</evidence>
<keyword evidence="6" id="KW-1185">Reference proteome</keyword>
<dbReference type="GO" id="GO:0000398">
    <property type="term" value="P:mRNA splicing, via spliceosome"/>
    <property type="evidence" value="ECO:0007669"/>
    <property type="project" value="TreeGrafter"/>
</dbReference>
<dbReference type="Proteomes" id="UP000244722">
    <property type="component" value="Unassembled WGS sequence"/>
</dbReference>
<keyword evidence="3" id="KW-0539">Nucleus</keyword>
<gene>
    <name evidence="5" type="ORF">B9Z19DRAFT_1051191</name>
</gene>
<feature type="compositionally biased region" description="Low complexity" evidence="4">
    <location>
        <begin position="1"/>
        <end position="16"/>
    </location>
</feature>
<dbReference type="PANTHER" id="PTHR13486:SF2">
    <property type="entry name" value="SPLICING FACTOR C9ORF78"/>
    <property type="match status" value="1"/>
</dbReference>
<evidence type="ECO:0000256" key="4">
    <source>
        <dbReference type="SAM" id="MobiDB-lite"/>
    </source>
</evidence>
<sequence>MEVEAASATASQIASALPATTEFPSFTSTTNSKSRKFRRRPVEDDDGPAATAAPTTAAAAAPSQPSQTTTTLTIPPAPPPRSPNAESSEPTPSLTEILRLRKKIARTSALRGLEVSAPKHVLQTPAQDSGANDNAAAKAAVSEAEAEAVVNRFTHQTGQILDVDKHMMAYIESEMSKRRGEQGGDGSGAGGGNAGARGAGWIGSGGGRTDQENTKSAYWTPVVPEGRGATLGKLHEVDLGEEAKKHNIARTKEATRRLQGGEEEIEDDPSTASNTSTANNNVPNRKKMKNRRRRNSQDVQRDKLVEEVLKESRLEMYTDPDPTEDQRESEGAADDRIAEKFRREFLDALMTRRRRRGGDGKKKRDENKKPRGPKLGGSRQARAAMRESQQNSAVGSGAGKKKK</sequence>
<evidence type="ECO:0000256" key="2">
    <source>
        <dbReference type="ARBA" id="ARBA00007643"/>
    </source>
</evidence>
<feature type="region of interest" description="Disordered" evidence="4">
    <location>
        <begin position="1"/>
        <end position="94"/>
    </location>
</feature>
<feature type="compositionally biased region" description="Basic and acidic residues" evidence="4">
    <location>
        <begin position="233"/>
        <end position="260"/>
    </location>
</feature>
<protein>
    <submittedName>
        <fullName evidence="5">Hepatocellular carcinoma-associated antigen 59-domain-containing protein</fullName>
    </submittedName>
</protein>
<proteinExistence type="inferred from homology"/>
<comment type="subcellular location">
    <subcellularLocation>
        <location evidence="1">Nucleus</location>
    </subcellularLocation>
</comment>
<name>A0A2T6ZN73_TUBBO</name>
<evidence type="ECO:0000313" key="5">
    <source>
        <dbReference type="EMBL" id="PUU76937.1"/>
    </source>
</evidence>
<feature type="compositionally biased region" description="Low complexity" evidence="4">
    <location>
        <begin position="270"/>
        <end position="283"/>
    </location>
</feature>
<evidence type="ECO:0000256" key="1">
    <source>
        <dbReference type="ARBA" id="ARBA00004123"/>
    </source>
</evidence>
<feature type="compositionally biased region" description="Basic and acidic residues" evidence="4">
    <location>
        <begin position="295"/>
        <end position="316"/>
    </location>
</feature>
<organism evidence="5 6">
    <name type="scientific">Tuber borchii</name>
    <name type="common">White truffle</name>
    <dbReference type="NCBI Taxonomy" id="42251"/>
    <lineage>
        <taxon>Eukaryota</taxon>
        <taxon>Fungi</taxon>
        <taxon>Dikarya</taxon>
        <taxon>Ascomycota</taxon>
        <taxon>Pezizomycotina</taxon>
        <taxon>Pezizomycetes</taxon>
        <taxon>Pezizales</taxon>
        <taxon>Tuberaceae</taxon>
        <taxon>Tuber</taxon>
    </lineage>
</organism>
<feature type="compositionally biased region" description="Basic and acidic residues" evidence="4">
    <location>
        <begin position="357"/>
        <end position="369"/>
    </location>
</feature>
<dbReference type="Pfam" id="PF07052">
    <property type="entry name" value="Hep_59"/>
    <property type="match status" value="1"/>
</dbReference>
<feature type="compositionally biased region" description="Basic and acidic residues" evidence="4">
    <location>
        <begin position="324"/>
        <end position="346"/>
    </location>
</feature>
<feature type="region of interest" description="Disordered" evidence="4">
    <location>
        <begin position="176"/>
        <end position="403"/>
    </location>
</feature>
<feature type="compositionally biased region" description="Low complexity" evidence="4">
    <location>
        <begin position="48"/>
        <end position="74"/>
    </location>
</feature>
<dbReference type="OrthoDB" id="5627at2759"/>
<comment type="caution">
    <text evidence="5">The sequence shown here is derived from an EMBL/GenBank/DDBJ whole genome shotgun (WGS) entry which is preliminary data.</text>
</comment>
<evidence type="ECO:0000256" key="3">
    <source>
        <dbReference type="ARBA" id="ARBA00023242"/>
    </source>
</evidence>
<comment type="similarity">
    <text evidence="2">Belongs to the TLS1 family.</text>
</comment>
<dbReference type="EMBL" id="NESQ01000169">
    <property type="protein sequence ID" value="PUU76937.1"/>
    <property type="molecule type" value="Genomic_DNA"/>
</dbReference>
<dbReference type="InterPro" id="IPR010756">
    <property type="entry name" value="Tls1-like"/>
</dbReference>
<dbReference type="GO" id="GO:0005681">
    <property type="term" value="C:spliceosomal complex"/>
    <property type="evidence" value="ECO:0007669"/>
    <property type="project" value="TreeGrafter"/>
</dbReference>
<dbReference type="PANTHER" id="PTHR13486">
    <property type="entry name" value="TELOMERE LENGTH AND SILENCING PROTEIN 1 TLS1 FAMILY MEMBER"/>
    <property type="match status" value="1"/>
</dbReference>
<feature type="compositionally biased region" description="Basic residues" evidence="4">
    <location>
        <begin position="284"/>
        <end position="294"/>
    </location>
</feature>
<accession>A0A2T6ZN73</accession>
<dbReference type="AlphaFoldDB" id="A0A2T6ZN73"/>
<feature type="compositionally biased region" description="Polar residues" evidence="4">
    <location>
        <begin position="22"/>
        <end position="32"/>
    </location>
</feature>
<reference evidence="5 6" key="1">
    <citation type="submission" date="2017-04" db="EMBL/GenBank/DDBJ databases">
        <title>Draft genome sequence of Tuber borchii Vittad., a whitish edible truffle.</title>
        <authorList>
            <consortium name="DOE Joint Genome Institute"/>
            <person name="Murat C."/>
            <person name="Kuo A."/>
            <person name="Barry K.W."/>
            <person name="Clum A."/>
            <person name="Dockter R.B."/>
            <person name="Fauchery L."/>
            <person name="Iotti M."/>
            <person name="Kohler A."/>
            <person name="Labutti K."/>
            <person name="Lindquist E.A."/>
            <person name="Lipzen A."/>
            <person name="Ohm R.A."/>
            <person name="Wang M."/>
            <person name="Grigoriev I.V."/>
            <person name="Zambonelli A."/>
            <person name="Martin F.M."/>
        </authorList>
    </citation>
    <scope>NUCLEOTIDE SEQUENCE [LARGE SCALE GENOMIC DNA]</scope>
    <source>
        <strain evidence="5 6">Tbo3840</strain>
    </source>
</reference>